<accession>A0A1Y2HXW1</accession>
<dbReference type="Proteomes" id="UP000193411">
    <property type="component" value="Unassembled WGS sequence"/>
</dbReference>
<feature type="region of interest" description="Disordered" evidence="1">
    <location>
        <begin position="23"/>
        <end position="96"/>
    </location>
</feature>
<keyword evidence="3" id="KW-1185">Reference proteome</keyword>
<gene>
    <name evidence="2" type="ORF">BCR44DRAFT_1482724</name>
</gene>
<evidence type="ECO:0000313" key="3">
    <source>
        <dbReference type="Proteomes" id="UP000193411"/>
    </source>
</evidence>
<comment type="caution">
    <text evidence="2">The sequence shown here is derived from an EMBL/GenBank/DDBJ whole genome shotgun (WGS) entry which is preliminary data.</text>
</comment>
<dbReference type="Gene3D" id="6.10.280.100">
    <property type="match status" value="1"/>
</dbReference>
<evidence type="ECO:0000256" key="1">
    <source>
        <dbReference type="SAM" id="MobiDB-lite"/>
    </source>
</evidence>
<dbReference type="EMBL" id="MCFL01000005">
    <property type="protein sequence ID" value="ORZ39467.1"/>
    <property type="molecule type" value="Genomic_DNA"/>
</dbReference>
<dbReference type="InterPro" id="IPR007250">
    <property type="entry name" value="HSP9_HSP12"/>
</dbReference>
<dbReference type="AlphaFoldDB" id="A0A1Y2HXW1"/>
<feature type="compositionally biased region" description="Basic and acidic residues" evidence="1">
    <location>
        <begin position="83"/>
        <end position="95"/>
    </location>
</feature>
<reference evidence="2 3" key="1">
    <citation type="submission" date="2016-07" db="EMBL/GenBank/DDBJ databases">
        <title>Pervasive Adenine N6-methylation of Active Genes in Fungi.</title>
        <authorList>
            <consortium name="DOE Joint Genome Institute"/>
            <person name="Mondo S.J."/>
            <person name="Dannebaum R.O."/>
            <person name="Kuo R.C."/>
            <person name="Labutti K."/>
            <person name="Haridas S."/>
            <person name="Kuo A."/>
            <person name="Salamov A."/>
            <person name="Ahrendt S.R."/>
            <person name="Lipzen A."/>
            <person name="Sullivan W."/>
            <person name="Andreopoulos W.B."/>
            <person name="Clum A."/>
            <person name="Lindquist E."/>
            <person name="Daum C."/>
            <person name="Ramamoorthy G.K."/>
            <person name="Gryganskyi A."/>
            <person name="Culley D."/>
            <person name="Magnuson J.K."/>
            <person name="James T.Y."/>
            <person name="O'Malley M.A."/>
            <person name="Stajich J.E."/>
            <person name="Spatafora J.W."/>
            <person name="Visel A."/>
            <person name="Grigoriev I.V."/>
        </authorList>
    </citation>
    <scope>NUCLEOTIDE SEQUENCE [LARGE SCALE GENOMIC DNA]</scope>
    <source>
        <strain evidence="2 3">PL171</strain>
    </source>
</reference>
<protein>
    <submittedName>
        <fullName evidence="2">Uncharacterized protein</fullName>
    </submittedName>
</protein>
<sequence length="174" mass="18154">MADSTRQSLTDRVIAAVVPDSLKSSGTVSHQQARGAVDKVQATLEPESEKSYLQQAADKLRGLTESSSLPASASDMGGSDTSTDPRTEPRGDTRGHMPLMQAMSSVRPGADMSAAIVPGTPGSEGQPMAVPEGAYAPSGNFWEKQRECKEEGMVEKAKKMMGFGGGSSSSSSQD</sequence>
<name>A0A1Y2HXW1_9FUNG</name>
<feature type="compositionally biased region" description="Polar residues" evidence="1">
    <location>
        <begin position="23"/>
        <end position="32"/>
    </location>
</feature>
<proteinExistence type="predicted"/>
<evidence type="ECO:0000313" key="2">
    <source>
        <dbReference type="EMBL" id="ORZ39467.1"/>
    </source>
</evidence>
<dbReference type="Pfam" id="PF04119">
    <property type="entry name" value="HSP9_HSP12"/>
    <property type="match status" value="1"/>
</dbReference>
<dbReference type="OrthoDB" id="2348401at2759"/>
<organism evidence="2 3">
    <name type="scientific">Catenaria anguillulae PL171</name>
    <dbReference type="NCBI Taxonomy" id="765915"/>
    <lineage>
        <taxon>Eukaryota</taxon>
        <taxon>Fungi</taxon>
        <taxon>Fungi incertae sedis</taxon>
        <taxon>Blastocladiomycota</taxon>
        <taxon>Blastocladiomycetes</taxon>
        <taxon>Blastocladiales</taxon>
        <taxon>Catenariaceae</taxon>
        <taxon>Catenaria</taxon>
    </lineage>
</organism>